<name>A0A3N4HSX0_ASCIM</name>
<evidence type="ECO:0000313" key="3">
    <source>
        <dbReference type="Proteomes" id="UP000275078"/>
    </source>
</evidence>
<feature type="region of interest" description="Disordered" evidence="1">
    <location>
        <begin position="132"/>
        <end position="152"/>
    </location>
</feature>
<feature type="region of interest" description="Disordered" evidence="1">
    <location>
        <begin position="29"/>
        <end position="48"/>
    </location>
</feature>
<dbReference type="AlphaFoldDB" id="A0A3N4HSX0"/>
<evidence type="ECO:0000256" key="1">
    <source>
        <dbReference type="SAM" id="MobiDB-lite"/>
    </source>
</evidence>
<dbReference type="EMBL" id="ML119760">
    <property type="protein sequence ID" value="RPA75608.1"/>
    <property type="molecule type" value="Genomic_DNA"/>
</dbReference>
<sequence>GGEVVDEVEAVDEVDEVDEVDDVDDVAEVGGRQGQVQHGALVDQGCGNGEETKLDNYKLCLLKDALQEDPKPEPPIQTLPRQHSRDIRPGLTATSRSSSSEARRLSSFYKAASPPVEEPLWLQVASRWPGSRECLSASSQSSHGSELPREHYFARKERVEKGDIREIRRSRSAGKTGAVGGM</sequence>
<feature type="region of interest" description="Disordered" evidence="1">
    <location>
        <begin position="163"/>
        <end position="182"/>
    </location>
</feature>
<dbReference type="Proteomes" id="UP000275078">
    <property type="component" value="Unassembled WGS sequence"/>
</dbReference>
<feature type="non-terminal residue" evidence="2">
    <location>
        <position position="1"/>
    </location>
</feature>
<gene>
    <name evidence="2" type="ORF">BJ508DRAFT_331910</name>
</gene>
<feature type="region of interest" description="Disordered" evidence="1">
    <location>
        <begin position="66"/>
        <end position="106"/>
    </location>
</feature>
<evidence type="ECO:0000313" key="2">
    <source>
        <dbReference type="EMBL" id="RPA75608.1"/>
    </source>
</evidence>
<feature type="compositionally biased region" description="Low complexity" evidence="1">
    <location>
        <begin position="91"/>
        <end position="100"/>
    </location>
</feature>
<accession>A0A3N4HSX0</accession>
<organism evidence="2 3">
    <name type="scientific">Ascobolus immersus RN42</name>
    <dbReference type="NCBI Taxonomy" id="1160509"/>
    <lineage>
        <taxon>Eukaryota</taxon>
        <taxon>Fungi</taxon>
        <taxon>Dikarya</taxon>
        <taxon>Ascomycota</taxon>
        <taxon>Pezizomycotina</taxon>
        <taxon>Pezizomycetes</taxon>
        <taxon>Pezizales</taxon>
        <taxon>Ascobolaceae</taxon>
        <taxon>Ascobolus</taxon>
    </lineage>
</organism>
<protein>
    <submittedName>
        <fullName evidence="2">Uncharacterized protein</fullName>
    </submittedName>
</protein>
<keyword evidence="3" id="KW-1185">Reference proteome</keyword>
<reference evidence="2 3" key="1">
    <citation type="journal article" date="2018" name="Nat. Ecol. Evol.">
        <title>Pezizomycetes genomes reveal the molecular basis of ectomycorrhizal truffle lifestyle.</title>
        <authorList>
            <person name="Murat C."/>
            <person name="Payen T."/>
            <person name="Noel B."/>
            <person name="Kuo A."/>
            <person name="Morin E."/>
            <person name="Chen J."/>
            <person name="Kohler A."/>
            <person name="Krizsan K."/>
            <person name="Balestrini R."/>
            <person name="Da Silva C."/>
            <person name="Montanini B."/>
            <person name="Hainaut M."/>
            <person name="Levati E."/>
            <person name="Barry K.W."/>
            <person name="Belfiori B."/>
            <person name="Cichocki N."/>
            <person name="Clum A."/>
            <person name="Dockter R.B."/>
            <person name="Fauchery L."/>
            <person name="Guy J."/>
            <person name="Iotti M."/>
            <person name="Le Tacon F."/>
            <person name="Lindquist E.A."/>
            <person name="Lipzen A."/>
            <person name="Malagnac F."/>
            <person name="Mello A."/>
            <person name="Molinier V."/>
            <person name="Miyauchi S."/>
            <person name="Poulain J."/>
            <person name="Riccioni C."/>
            <person name="Rubini A."/>
            <person name="Sitrit Y."/>
            <person name="Splivallo R."/>
            <person name="Traeger S."/>
            <person name="Wang M."/>
            <person name="Zifcakova L."/>
            <person name="Wipf D."/>
            <person name="Zambonelli A."/>
            <person name="Paolocci F."/>
            <person name="Nowrousian M."/>
            <person name="Ottonello S."/>
            <person name="Baldrian P."/>
            <person name="Spatafora J.W."/>
            <person name="Henrissat B."/>
            <person name="Nagy L.G."/>
            <person name="Aury J.M."/>
            <person name="Wincker P."/>
            <person name="Grigoriev I.V."/>
            <person name="Bonfante P."/>
            <person name="Martin F.M."/>
        </authorList>
    </citation>
    <scope>NUCLEOTIDE SEQUENCE [LARGE SCALE GENOMIC DNA]</scope>
    <source>
        <strain evidence="2 3">RN42</strain>
    </source>
</reference>
<proteinExistence type="predicted"/>